<keyword evidence="9" id="KW-1185">Reference proteome</keyword>
<evidence type="ECO:0000256" key="4">
    <source>
        <dbReference type="ARBA" id="ARBA00023180"/>
    </source>
</evidence>
<dbReference type="GeneTree" id="ENSGT00940000153377"/>
<reference evidence="9" key="2">
    <citation type="journal article" date="2017" name="Sci. Adv.">
        <title>A tail of two voltages: Proteomic comparison of the three electric organs of the electric eel.</title>
        <authorList>
            <person name="Traeger L.L."/>
            <person name="Sabat G."/>
            <person name="Barrett-Wilt G.A."/>
            <person name="Wells G.B."/>
            <person name="Sussman M.R."/>
        </authorList>
    </citation>
    <scope>NUCLEOTIDE SEQUENCE [LARGE SCALE GENOMIC DNA]</scope>
</reference>
<dbReference type="GO" id="GO:0004867">
    <property type="term" value="F:serine-type endopeptidase inhibitor activity"/>
    <property type="evidence" value="ECO:0007669"/>
    <property type="project" value="TreeGrafter"/>
</dbReference>
<comment type="subcellular location">
    <subcellularLocation>
        <location evidence="1">Membrane</location>
    </subcellularLocation>
</comment>
<evidence type="ECO:0000259" key="7">
    <source>
        <dbReference type="PROSITE" id="PS50986"/>
    </source>
</evidence>
<feature type="compositionally biased region" description="Polar residues" evidence="5">
    <location>
        <begin position="416"/>
        <end position="435"/>
    </location>
</feature>
<name>A0A4W4GH22_ELEEL</name>
<keyword evidence="4" id="KW-0325">Glycoprotein</keyword>
<dbReference type="InterPro" id="IPR011106">
    <property type="entry name" value="MANSC_N"/>
</dbReference>
<dbReference type="Pfam" id="PF07502">
    <property type="entry name" value="MANEC"/>
    <property type="match status" value="1"/>
</dbReference>
<protein>
    <recommendedName>
        <fullName evidence="7">MANSC domain-containing protein</fullName>
    </recommendedName>
</protein>
<feature type="compositionally biased region" description="Polar residues" evidence="5">
    <location>
        <begin position="449"/>
        <end position="474"/>
    </location>
</feature>
<reference evidence="8" key="4">
    <citation type="submission" date="2025-08" db="UniProtKB">
        <authorList>
            <consortium name="Ensembl"/>
        </authorList>
    </citation>
    <scope>IDENTIFICATION</scope>
</reference>
<feature type="region of interest" description="Disordered" evidence="5">
    <location>
        <begin position="413"/>
        <end position="474"/>
    </location>
</feature>
<dbReference type="InterPro" id="IPR013980">
    <property type="entry name" value="MANSC_dom"/>
</dbReference>
<dbReference type="SMART" id="SM00765">
    <property type="entry name" value="MANEC"/>
    <property type="match status" value="1"/>
</dbReference>
<evidence type="ECO:0000256" key="1">
    <source>
        <dbReference type="ARBA" id="ARBA00004370"/>
    </source>
</evidence>
<gene>
    <name evidence="8" type="primary">LOC113583562</name>
</gene>
<evidence type="ECO:0000256" key="2">
    <source>
        <dbReference type="ARBA" id="ARBA00022729"/>
    </source>
</evidence>
<dbReference type="AlphaFoldDB" id="A0A4W4GH22"/>
<accession>A0A4W4GH22</accession>
<evidence type="ECO:0000313" key="8">
    <source>
        <dbReference type="Ensembl" id="ENSEEEP00000037403.2"/>
    </source>
</evidence>
<reference evidence="8" key="5">
    <citation type="submission" date="2025-09" db="UniProtKB">
        <authorList>
            <consortium name="Ensembl"/>
        </authorList>
    </citation>
    <scope>IDENTIFICATION</scope>
</reference>
<proteinExistence type="predicted"/>
<dbReference type="PANTHER" id="PTHR46750">
    <property type="entry name" value="KUNITZ-TYPE PROTEASE INHIBITOR 1"/>
    <property type="match status" value="1"/>
</dbReference>
<feature type="transmembrane region" description="Helical" evidence="6">
    <location>
        <begin position="526"/>
        <end position="550"/>
    </location>
</feature>
<evidence type="ECO:0000256" key="5">
    <source>
        <dbReference type="SAM" id="MobiDB-lite"/>
    </source>
</evidence>
<organism evidence="8 9">
    <name type="scientific">Electrophorus electricus</name>
    <name type="common">Electric eel</name>
    <name type="synonym">Gymnotus electricus</name>
    <dbReference type="NCBI Taxonomy" id="8005"/>
    <lineage>
        <taxon>Eukaryota</taxon>
        <taxon>Metazoa</taxon>
        <taxon>Chordata</taxon>
        <taxon>Craniata</taxon>
        <taxon>Vertebrata</taxon>
        <taxon>Euteleostomi</taxon>
        <taxon>Actinopterygii</taxon>
        <taxon>Neopterygii</taxon>
        <taxon>Teleostei</taxon>
        <taxon>Ostariophysi</taxon>
        <taxon>Gymnotiformes</taxon>
        <taxon>Gymnotoidei</taxon>
        <taxon>Gymnotidae</taxon>
        <taxon>Electrophorus</taxon>
    </lineage>
</organism>
<dbReference type="GO" id="GO:0008544">
    <property type="term" value="P:epidermis development"/>
    <property type="evidence" value="ECO:0007669"/>
    <property type="project" value="TreeGrafter"/>
</dbReference>
<evidence type="ECO:0000313" key="9">
    <source>
        <dbReference type="Proteomes" id="UP000314983"/>
    </source>
</evidence>
<keyword evidence="6" id="KW-1133">Transmembrane helix</keyword>
<feature type="region of interest" description="Disordered" evidence="5">
    <location>
        <begin position="157"/>
        <end position="177"/>
    </location>
</feature>
<dbReference type="GO" id="GO:0005886">
    <property type="term" value="C:plasma membrane"/>
    <property type="evidence" value="ECO:0007669"/>
    <property type="project" value="TreeGrafter"/>
</dbReference>
<sequence>MAKLQRAVGSCSPTSYYKNCWIRRFPGLYIDINDSQRRGAQLLEFYLEESALKCSRACCLTRNFSCNLAVYHFNTTQDSVNCFHFHCPTLESCILRQKGNVILYNVTKGVDPDLLVFGKYFTSNVRVLPHQASSRLNVSEPPTSDKRQFNWPHVAASGTGHPPACSTSTHPSAPATSHTSSLPLFTPLFISIQPTQGTQDILPASPLRLNSTTLKRSTQTIPTRDITSASLHLTTSASTKRTSYAPQSSIQASSIFPTQTGSVSPPQLTSPTATTVPVFSSLPTSGYTSPTKHTAPATTAWAPSTAYTTSNVKAQTDLAKSTNLNSKVTTTLIPLARAQVNSTDVTSAHTRLFTSQLSSTFATLASHIPTTIKTLAQYITTQPIMQSYTSTTTQPQKKQRSYTTTTWPYTELTNTLSPVSPQTEGDITQSPTTHGLPQVFTTNTTTATEDSSGSVMPTPSTRPHLPTSTNNSLNISLTPRSIMADSQPYPNDTKGYISRNITTGDSTHPEGDGDSTPTWHLAANTILVALATCGTVAFGCCCSVLMAVSWRGRRRRKGRYQTTLRGKRGSMQLIKYVIVRESFPKTGSVL</sequence>
<keyword evidence="6" id="KW-0812">Transmembrane</keyword>
<dbReference type="STRING" id="8005.ENSEEEP00000037403"/>
<evidence type="ECO:0000256" key="6">
    <source>
        <dbReference type="SAM" id="Phobius"/>
    </source>
</evidence>
<dbReference type="OMA" id="SCNLAVY"/>
<keyword evidence="3 6" id="KW-0472">Membrane</keyword>
<dbReference type="GO" id="GO:0060429">
    <property type="term" value="P:epithelium development"/>
    <property type="evidence" value="ECO:0007669"/>
    <property type="project" value="TreeGrafter"/>
</dbReference>
<feature type="compositionally biased region" description="Low complexity" evidence="5">
    <location>
        <begin position="161"/>
        <end position="177"/>
    </location>
</feature>
<reference evidence="9" key="1">
    <citation type="journal article" date="2014" name="Science">
        <title>Nonhuman genetics. Genomic basis for the convergent evolution of electric organs.</title>
        <authorList>
            <person name="Gallant J.R."/>
            <person name="Traeger L.L."/>
            <person name="Volkening J.D."/>
            <person name="Moffett H."/>
            <person name="Chen P.H."/>
            <person name="Novina C.D."/>
            <person name="Phillips G.N.Jr."/>
            <person name="Anand R."/>
            <person name="Wells G.B."/>
            <person name="Pinch M."/>
            <person name="Guth R."/>
            <person name="Unguez G.A."/>
            <person name="Albert J.S."/>
            <person name="Zakon H.H."/>
            <person name="Samanta M.P."/>
            <person name="Sussman M.R."/>
        </authorList>
    </citation>
    <scope>NUCLEOTIDE SEQUENCE [LARGE SCALE GENOMIC DNA]</scope>
</reference>
<feature type="domain" description="MANSC" evidence="7">
    <location>
        <begin position="24"/>
        <end position="104"/>
    </location>
</feature>
<evidence type="ECO:0000256" key="3">
    <source>
        <dbReference type="ARBA" id="ARBA00023136"/>
    </source>
</evidence>
<keyword evidence="2" id="KW-0732">Signal</keyword>
<dbReference type="Proteomes" id="UP000314983">
    <property type="component" value="Chromosome 2"/>
</dbReference>
<dbReference type="Ensembl" id="ENSEEET00000037839.2">
    <property type="protein sequence ID" value="ENSEEEP00000037403.2"/>
    <property type="gene ID" value="ENSEEEG00000017782.2"/>
</dbReference>
<dbReference type="GO" id="GO:0030198">
    <property type="term" value="P:extracellular matrix organization"/>
    <property type="evidence" value="ECO:0007669"/>
    <property type="project" value="TreeGrafter"/>
</dbReference>
<dbReference type="PROSITE" id="PS50986">
    <property type="entry name" value="MANSC"/>
    <property type="match status" value="1"/>
</dbReference>
<dbReference type="PANTHER" id="PTHR46750:SF2">
    <property type="entry name" value="MANSC DOMAIN-CONTAINING PROTEIN 4"/>
    <property type="match status" value="1"/>
</dbReference>
<reference evidence="8" key="3">
    <citation type="submission" date="2020-05" db="EMBL/GenBank/DDBJ databases">
        <title>Electrophorus electricus (electric eel) genome, fEleEle1, primary haplotype.</title>
        <authorList>
            <person name="Myers G."/>
            <person name="Meyer A."/>
            <person name="Fedrigo O."/>
            <person name="Formenti G."/>
            <person name="Rhie A."/>
            <person name="Tracey A."/>
            <person name="Sims Y."/>
            <person name="Jarvis E.D."/>
        </authorList>
    </citation>
    <scope>NUCLEOTIDE SEQUENCE [LARGE SCALE GENOMIC DNA]</scope>
</reference>